<dbReference type="Gene3D" id="2.70.150.10">
    <property type="entry name" value="Calcium-transporting ATPase, cytoplasmic transduction domain A"/>
    <property type="match status" value="1"/>
</dbReference>
<feature type="transmembrane region" description="Helical" evidence="16">
    <location>
        <begin position="212"/>
        <end position="235"/>
    </location>
</feature>
<feature type="binding site" evidence="16">
    <location>
        <position position="509"/>
    </location>
    <ligand>
        <name>Mg(2+)</name>
        <dbReference type="ChEBI" id="CHEBI:18420"/>
    </ligand>
</feature>
<comment type="subcellular location">
    <subcellularLocation>
        <location evidence="16">Cell membrane</location>
        <topology evidence="16">Multi-pass membrane protein</topology>
    </subcellularLocation>
    <subcellularLocation>
        <location evidence="1">Membrane</location>
    </subcellularLocation>
</comment>
<keyword evidence="14 16" id="KW-0406">Ion transport</keyword>
<keyword evidence="15 16" id="KW-0472">Membrane</keyword>
<dbReference type="GO" id="GO:0000287">
    <property type="term" value="F:magnesium ion binding"/>
    <property type="evidence" value="ECO:0007669"/>
    <property type="project" value="UniProtKB-UniRule"/>
</dbReference>
<comment type="caution">
    <text evidence="18">The sequence shown here is derived from an EMBL/GenBank/DDBJ whole genome shotgun (WGS) entry which is preliminary data.</text>
</comment>
<evidence type="ECO:0000256" key="12">
    <source>
        <dbReference type="ARBA" id="ARBA00022967"/>
    </source>
</evidence>
<dbReference type="InterPro" id="IPR044492">
    <property type="entry name" value="P_typ_ATPase_HD_dom"/>
</dbReference>
<evidence type="ECO:0000256" key="11">
    <source>
        <dbReference type="ARBA" id="ARBA00022958"/>
    </source>
</evidence>
<dbReference type="SFLD" id="SFLDF00027">
    <property type="entry name" value="p-type_atpase"/>
    <property type="match status" value="1"/>
</dbReference>
<proteinExistence type="inferred from homology"/>
<feature type="binding site" evidence="16">
    <location>
        <position position="337"/>
    </location>
    <ligand>
        <name>ATP</name>
        <dbReference type="ChEBI" id="CHEBI:30616"/>
    </ligand>
</feature>
<comment type="similarity">
    <text evidence="16">Belongs to the cation transport ATPase (P-type) (TC 3.A.3) family. Type IA subfamily.</text>
</comment>
<keyword evidence="11 16" id="KW-0630">Potassium</keyword>
<evidence type="ECO:0000256" key="9">
    <source>
        <dbReference type="ARBA" id="ARBA00022840"/>
    </source>
</evidence>
<feature type="active site" description="4-aspartylphosphate intermediate" evidence="16">
    <location>
        <position position="300"/>
    </location>
</feature>
<dbReference type="InterPro" id="IPR008250">
    <property type="entry name" value="ATPase_P-typ_transduc_dom_A_sf"/>
</dbReference>
<feature type="domain" description="P-type ATPase A" evidence="17">
    <location>
        <begin position="104"/>
        <end position="201"/>
    </location>
</feature>
<evidence type="ECO:0000256" key="16">
    <source>
        <dbReference type="HAMAP-Rule" id="MF_00285"/>
    </source>
</evidence>
<evidence type="ECO:0000256" key="8">
    <source>
        <dbReference type="ARBA" id="ARBA00022741"/>
    </source>
</evidence>
<dbReference type="GO" id="GO:0008556">
    <property type="term" value="F:P-type potassium transmembrane transporter activity"/>
    <property type="evidence" value="ECO:0007669"/>
    <property type="project" value="UniProtKB-UniRule"/>
</dbReference>
<dbReference type="Pfam" id="PF00702">
    <property type="entry name" value="Hydrolase"/>
    <property type="match status" value="1"/>
</dbReference>
<keyword evidence="6 16" id="KW-0812">Transmembrane</keyword>
<feature type="binding site" evidence="16">
    <location>
        <begin position="367"/>
        <end position="374"/>
    </location>
    <ligand>
        <name>ATP</name>
        <dbReference type="ChEBI" id="CHEBI:30616"/>
    </ligand>
</feature>
<comment type="catalytic activity">
    <reaction evidence="16">
        <text>K(+)(out) + ATP + H2O = K(+)(in) + ADP + phosphate + H(+)</text>
        <dbReference type="Rhea" id="RHEA:16777"/>
        <dbReference type="ChEBI" id="CHEBI:15377"/>
        <dbReference type="ChEBI" id="CHEBI:15378"/>
        <dbReference type="ChEBI" id="CHEBI:29103"/>
        <dbReference type="ChEBI" id="CHEBI:30616"/>
        <dbReference type="ChEBI" id="CHEBI:43474"/>
        <dbReference type="ChEBI" id="CHEBI:456216"/>
        <dbReference type="EC" id="7.2.2.6"/>
    </reaction>
</comment>
<dbReference type="SUPFAM" id="SSF81653">
    <property type="entry name" value="Calcium ATPase, transduction domain A"/>
    <property type="match status" value="1"/>
</dbReference>
<feature type="binding site" evidence="16">
    <location>
        <position position="513"/>
    </location>
    <ligand>
        <name>Mg(2+)</name>
        <dbReference type="ChEBI" id="CHEBI:18420"/>
    </ligand>
</feature>
<evidence type="ECO:0000256" key="3">
    <source>
        <dbReference type="ARBA" id="ARBA00022475"/>
    </source>
</evidence>
<dbReference type="Proteomes" id="UP001139971">
    <property type="component" value="Unassembled WGS sequence"/>
</dbReference>
<dbReference type="GO" id="GO:0005524">
    <property type="term" value="F:ATP binding"/>
    <property type="evidence" value="ECO:0007669"/>
    <property type="project" value="UniProtKB-UniRule"/>
</dbReference>
<dbReference type="Gene3D" id="3.40.1110.10">
    <property type="entry name" value="Calcium-transporting ATPase, cytoplasmic domain N"/>
    <property type="match status" value="1"/>
</dbReference>
<dbReference type="InterPro" id="IPR036412">
    <property type="entry name" value="HAD-like_sf"/>
</dbReference>
<keyword evidence="7 16" id="KW-0479">Metal-binding</keyword>
<dbReference type="AlphaFoldDB" id="A0A9X3YNH7"/>
<dbReference type="InterPro" id="IPR059000">
    <property type="entry name" value="ATPase_P-type_domA"/>
</dbReference>
<sequence>MKAHATRITAQALKEAARDAFGKLAPRTAMKNPVMFVVLVGTALTAALSLHALSKGHAWGYPMVVAAILFATVLFANFAEAVAEARGRGQAASLRAARSQLVGRRWRNGQYEYLPAAELRPDDIVVVSAGEQIPADGEIVEGVASINEAAVTGESAPVLREAGTDRSGVIAGTTVLSDEIKVRVTAQPGASFLDRMIALVEGAQRQKTPNELALTVLLAALTLVFLAVVVTLPALGRSAGVHIDVVVLVALLVCLIPTTIGGLLPAIGIAGMNRALEANVIAKSGKAVELAGDIDTLLLDKTGTITLGDRRATEFIAVGGARAPDLREAALLASLADPTPEGKSIVALAQAQGASAGDVAESTFIPFSAESRMSGVDLANGRRIRKGARSAIVAWARGGNVALPGDLDAAVDRVARSGATPLVVADQSRILGVVALADIVKHGVRERFARLRAMGVRTVMITGDNPLTAAAIAAEAGVDDFLAEAKPEDKLARIRHEQAQGRLVAMVGDGTNDAPALAQADIGLAMNSGTQAAKEAGNMVDLDSDPTKLLSVVEIGKQLLITRGALTTFSLANDVSKYFAIIPAIFVAAIPGMAALDIMRLSGPVNAVLAALIFNALIIPALIPLALRGVSFKPGGAEALLRRNLLVFGVGGVMLPFVAIKLIDMVLAAVTGAR</sequence>
<dbReference type="InterPro" id="IPR018303">
    <property type="entry name" value="ATPase_P-typ_P_site"/>
</dbReference>
<accession>A0A9X3YNH7</accession>
<dbReference type="SUPFAM" id="SSF56784">
    <property type="entry name" value="HAD-like"/>
    <property type="match status" value="1"/>
</dbReference>
<evidence type="ECO:0000256" key="5">
    <source>
        <dbReference type="ARBA" id="ARBA00022553"/>
    </source>
</evidence>
<dbReference type="SFLD" id="SFLDS00003">
    <property type="entry name" value="Haloacid_Dehalogenase"/>
    <property type="match status" value="1"/>
</dbReference>
<dbReference type="HAMAP" id="MF_00285">
    <property type="entry name" value="KdpB"/>
    <property type="match status" value="1"/>
</dbReference>
<dbReference type="NCBIfam" id="TIGR01494">
    <property type="entry name" value="ATPase_P-type"/>
    <property type="match status" value="2"/>
</dbReference>
<evidence type="ECO:0000256" key="14">
    <source>
        <dbReference type="ARBA" id="ARBA00023065"/>
    </source>
</evidence>
<dbReference type="EMBL" id="JAOVZO020000020">
    <property type="protein sequence ID" value="MDC8015606.1"/>
    <property type="molecule type" value="Genomic_DNA"/>
</dbReference>
<dbReference type="Gene3D" id="3.40.50.1000">
    <property type="entry name" value="HAD superfamily/HAD-like"/>
    <property type="match status" value="1"/>
</dbReference>
<feature type="transmembrane region" description="Helical" evidence="16">
    <location>
        <begin position="59"/>
        <end position="79"/>
    </location>
</feature>
<dbReference type="InterPro" id="IPR006391">
    <property type="entry name" value="P-type_ATPase_bsu_IA"/>
</dbReference>
<dbReference type="InterPro" id="IPR023214">
    <property type="entry name" value="HAD_sf"/>
</dbReference>
<keyword evidence="3 16" id="KW-1003">Cell membrane</keyword>
<reference evidence="18" key="1">
    <citation type="submission" date="2023-02" db="EMBL/GenBank/DDBJ databases">
        <title>Tahibacter soli sp. nov. isolated from soil.</title>
        <authorList>
            <person name="Baek J.H."/>
            <person name="Lee J.K."/>
            <person name="Choi D.G."/>
            <person name="Jeon C.O."/>
        </authorList>
    </citation>
    <scope>NUCLEOTIDE SEQUENCE</scope>
    <source>
        <strain evidence="18">BL</strain>
    </source>
</reference>
<dbReference type="PROSITE" id="PS00154">
    <property type="entry name" value="ATPASE_E1_E2"/>
    <property type="match status" value="1"/>
</dbReference>
<evidence type="ECO:0000256" key="1">
    <source>
        <dbReference type="ARBA" id="ARBA00004370"/>
    </source>
</evidence>
<evidence type="ECO:0000256" key="7">
    <source>
        <dbReference type="ARBA" id="ARBA00022723"/>
    </source>
</evidence>
<gene>
    <name evidence="16 18" type="primary">kdpB</name>
    <name evidence="18" type="ORF">OD750_024025</name>
</gene>
<feature type="transmembrane region" description="Helical" evidence="16">
    <location>
        <begin position="578"/>
        <end position="599"/>
    </location>
</feature>
<keyword evidence="9 16" id="KW-0067">ATP-binding</keyword>
<dbReference type="SUPFAM" id="SSF81665">
    <property type="entry name" value="Calcium ATPase, transmembrane domain M"/>
    <property type="match status" value="1"/>
</dbReference>
<dbReference type="InterPro" id="IPR023298">
    <property type="entry name" value="ATPase_P-typ_TM_dom_sf"/>
</dbReference>
<evidence type="ECO:0000256" key="13">
    <source>
        <dbReference type="ARBA" id="ARBA00022989"/>
    </source>
</evidence>
<dbReference type="PANTHER" id="PTHR43743">
    <property type="entry name" value="POTASSIUM-TRANSPORTING ATPASE ATP-BINDING SUBUNIT"/>
    <property type="match status" value="1"/>
</dbReference>
<keyword evidence="12 16" id="KW-1278">Translocase</keyword>
<evidence type="ECO:0000256" key="6">
    <source>
        <dbReference type="ARBA" id="ARBA00022692"/>
    </source>
</evidence>
<dbReference type="SFLD" id="SFLDG00002">
    <property type="entry name" value="C1.7:_P-type_atpase_like"/>
    <property type="match status" value="1"/>
</dbReference>
<keyword evidence="2 16" id="KW-0813">Transport</keyword>
<dbReference type="GO" id="GO:0016887">
    <property type="term" value="F:ATP hydrolysis activity"/>
    <property type="evidence" value="ECO:0007669"/>
    <property type="project" value="InterPro"/>
</dbReference>
<evidence type="ECO:0000256" key="4">
    <source>
        <dbReference type="ARBA" id="ARBA00022538"/>
    </source>
</evidence>
<comment type="subunit">
    <text evidence="16">The system is composed of three essential subunits: KdpA, KdpB and KdpC.</text>
</comment>
<evidence type="ECO:0000313" key="19">
    <source>
        <dbReference type="Proteomes" id="UP001139971"/>
    </source>
</evidence>
<feature type="transmembrane region" description="Helical" evidence="16">
    <location>
        <begin position="645"/>
        <end position="670"/>
    </location>
</feature>
<keyword evidence="19" id="KW-1185">Reference proteome</keyword>
<keyword evidence="13 16" id="KW-1133">Transmembrane helix</keyword>
<dbReference type="GO" id="GO:0005886">
    <property type="term" value="C:plasma membrane"/>
    <property type="evidence" value="ECO:0007669"/>
    <property type="project" value="UniProtKB-SubCell"/>
</dbReference>
<dbReference type="InterPro" id="IPR023299">
    <property type="entry name" value="ATPase_P-typ_cyto_dom_N"/>
</dbReference>
<dbReference type="Pfam" id="PF00122">
    <property type="entry name" value="E1-E2_ATPase"/>
    <property type="match status" value="1"/>
</dbReference>
<feature type="transmembrane region" description="Helical" evidence="16">
    <location>
        <begin position="241"/>
        <end position="264"/>
    </location>
</feature>
<evidence type="ECO:0000256" key="15">
    <source>
        <dbReference type="ARBA" id="ARBA00023136"/>
    </source>
</evidence>
<dbReference type="NCBIfam" id="TIGR01497">
    <property type="entry name" value="kdpB"/>
    <property type="match status" value="1"/>
</dbReference>
<feature type="transmembrane region" description="Helical" evidence="16">
    <location>
        <begin position="605"/>
        <end position="625"/>
    </location>
</feature>
<evidence type="ECO:0000256" key="10">
    <source>
        <dbReference type="ARBA" id="ARBA00022842"/>
    </source>
</evidence>
<keyword evidence="5 16" id="KW-0597">Phosphoprotein</keyword>
<protein>
    <recommendedName>
        <fullName evidence="16">Potassium-transporting ATPase ATP-binding subunit</fullName>
        <ecNumber evidence="16">7.2.2.6</ecNumber>
    </recommendedName>
    <alternativeName>
        <fullName evidence="16">ATP phosphohydrolase [potassium-transporting] B chain</fullName>
    </alternativeName>
    <alternativeName>
        <fullName evidence="16">Potassium-binding and translocating subunit B</fullName>
    </alternativeName>
    <alternativeName>
        <fullName evidence="16">Potassium-translocating ATPase B chain</fullName>
    </alternativeName>
</protein>
<feature type="binding site" evidence="16">
    <location>
        <position position="386"/>
    </location>
    <ligand>
        <name>ATP</name>
        <dbReference type="ChEBI" id="CHEBI:30616"/>
    </ligand>
</feature>
<evidence type="ECO:0000259" key="17">
    <source>
        <dbReference type="Pfam" id="PF00122"/>
    </source>
</evidence>
<name>A0A9X3YNH7_9GAMM</name>
<feature type="binding site" evidence="16">
    <location>
        <position position="341"/>
    </location>
    <ligand>
        <name>ATP</name>
        <dbReference type="ChEBI" id="CHEBI:30616"/>
    </ligand>
</feature>
<dbReference type="InterPro" id="IPR001757">
    <property type="entry name" value="P_typ_ATPase"/>
</dbReference>
<comment type="function">
    <text evidence="16">Part of the high-affinity ATP-driven potassium transport (or Kdp) system, which catalyzes the hydrolysis of ATP coupled with the electrogenic transport of potassium into the cytoplasm. This subunit is responsible for energy coupling to the transport system and for the release of the potassium ions to the cytoplasm.</text>
</comment>
<dbReference type="EC" id="7.2.2.6" evidence="16"/>
<keyword evidence="10 16" id="KW-0460">Magnesium</keyword>
<dbReference type="PANTHER" id="PTHR43743:SF1">
    <property type="entry name" value="POTASSIUM-TRANSPORTING ATPASE ATP-BINDING SUBUNIT"/>
    <property type="match status" value="1"/>
</dbReference>
<feature type="transmembrane region" description="Helical" evidence="16">
    <location>
        <begin position="33"/>
        <end position="53"/>
    </location>
</feature>
<evidence type="ECO:0000313" key="18">
    <source>
        <dbReference type="EMBL" id="MDC8015606.1"/>
    </source>
</evidence>
<organism evidence="18 19">
    <name type="scientific">Tahibacter soli</name>
    <dbReference type="NCBI Taxonomy" id="2983605"/>
    <lineage>
        <taxon>Bacteria</taxon>
        <taxon>Pseudomonadati</taxon>
        <taxon>Pseudomonadota</taxon>
        <taxon>Gammaproteobacteria</taxon>
        <taxon>Lysobacterales</taxon>
        <taxon>Rhodanobacteraceae</taxon>
        <taxon>Tahibacter</taxon>
    </lineage>
</organism>
<keyword evidence="8 16" id="KW-0547">Nucleotide-binding</keyword>
<keyword evidence="4 16" id="KW-0633">Potassium transport</keyword>
<dbReference type="PRINTS" id="PR00119">
    <property type="entry name" value="CATATPASE"/>
</dbReference>
<evidence type="ECO:0000256" key="2">
    <source>
        <dbReference type="ARBA" id="ARBA00022448"/>
    </source>
</evidence>